<dbReference type="EMBL" id="MFGB01000020">
    <property type="protein sequence ID" value="OGF25646.1"/>
    <property type="molecule type" value="Genomic_DNA"/>
</dbReference>
<accession>A0A1F5SGG5</accession>
<dbReference type="AlphaFoldDB" id="A0A1F5SGG5"/>
<protein>
    <submittedName>
        <fullName evidence="2">Uncharacterized protein</fullName>
    </submittedName>
</protein>
<keyword evidence="1" id="KW-0812">Transmembrane</keyword>
<name>A0A1F5SGG5_9BACT</name>
<feature type="transmembrane region" description="Helical" evidence="1">
    <location>
        <begin position="34"/>
        <end position="54"/>
    </location>
</feature>
<evidence type="ECO:0000313" key="3">
    <source>
        <dbReference type="Proteomes" id="UP000178367"/>
    </source>
</evidence>
<evidence type="ECO:0000313" key="2">
    <source>
        <dbReference type="EMBL" id="OGF25646.1"/>
    </source>
</evidence>
<dbReference type="STRING" id="1797994.A2227_00340"/>
<comment type="caution">
    <text evidence="2">The sequence shown here is derived from an EMBL/GenBank/DDBJ whole genome shotgun (WGS) entry which is preliminary data.</text>
</comment>
<sequence length="302" mass="35084">MSALLKWMRPITDYLKYDNNYWTRERVKALGKRCLIYFLLLFIVFVYYAVLTGLSPSQAALSAYRNIKPGITAMSRDFPARLHAYAGWYLRSKSLPDEKKLREYFDDPELKRNIRSLIGRDKLEKYSELGGAVMLRERSGKKYFYFHVIESENLALSRKIRDSMGDREELVVIIDANIEEFKDLYGSEELFKKVYGHIKNGTAHKGKKDYFLYDAIDLYLSISDSRYNLTSDEIITEVFYPFGPDGFFLGTFHIHDIGGPPSDNDFLHTDKHPEFVISSTSSGFMVYVLSQGVIIHEIDKKY</sequence>
<reference evidence="2 3" key="1">
    <citation type="journal article" date="2016" name="Nat. Commun.">
        <title>Thousands of microbial genomes shed light on interconnected biogeochemical processes in an aquifer system.</title>
        <authorList>
            <person name="Anantharaman K."/>
            <person name="Brown C.T."/>
            <person name="Hug L.A."/>
            <person name="Sharon I."/>
            <person name="Castelle C.J."/>
            <person name="Probst A.J."/>
            <person name="Thomas B.C."/>
            <person name="Singh A."/>
            <person name="Wilkins M.J."/>
            <person name="Karaoz U."/>
            <person name="Brodie E.L."/>
            <person name="Williams K.H."/>
            <person name="Hubbard S.S."/>
            <person name="Banfield J.F."/>
        </authorList>
    </citation>
    <scope>NUCLEOTIDE SEQUENCE [LARGE SCALE GENOMIC DNA]</scope>
</reference>
<organism evidence="2 3">
    <name type="scientific">Candidatus Falkowbacteria bacterium RIFOXYA2_FULL_47_19</name>
    <dbReference type="NCBI Taxonomy" id="1797994"/>
    <lineage>
        <taxon>Bacteria</taxon>
        <taxon>Candidatus Falkowiibacteriota</taxon>
    </lineage>
</organism>
<keyword evidence="1" id="KW-0472">Membrane</keyword>
<keyword evidence="1" id="KW-1133">Transmembrane helix</keyword>
<dbReference type="Proteomes" id="UP000178367">
    <property type="component" value="Unassembled WGS sequence"/>
</dbReference>
<evidence type="ECO:0000256" key="1">
    <source>
        <dbReference type="SAM" id="Phobius"/>
    </source>
</evidence>
<proteinExistence type="predicted"/>
<gene>
    <name evidence="2" type="ORF">A2227_00340</name>
</gene>